<dbReference type="EMBL" id="HG994585">
    <property type="protein sequence ID" value="CAF2983698.1"/>
    <property type="molecule type" value="Genomic_DNA"/>
</dbReference>
<keyword evidence="2" id="KW-0802">TPR repeat</keyword>
<dbReference type="Proteomes" id="UP000675881">
    <property type="component" value="Chromosome 6"/>
</dbReference>
<reference evidence="3" key="1">
    <citation type="submission" date="2021-02" db="EMBL/GenBank/DDBJ databases">
        <authorList>
            <person name="Bekaert M."/>
        </authorList>
    </citation>
    <scope>NUCLEOTIDE SEQUENCE</scope>
    <source>
        <strain evidence="3">IoA-00</strain>
    </source>
</reference>
<dbReference type="Pfam" id="PF12569">
    <property type="entry name" value="NatA_aux_su"/>
    <property type="match status" value="3"/>
</dbReference>
<dbReference type="SMART" id="SM00028">
    <property type="entry name" value="TPR"/>
    <property type="match status" value="5"/>
</dbReference>
<organism evidence="3 4">
    <name type="scientific">Lepeophtheirus salmonis</name>
    <name type="common">Salmon louse</name>
    <name type="synonym">Caligus salmonis</name>
    <dbReference type="NCBI Taxonomy" id="72036"/>
    <lineage>
        <taxon>Eukaryota</taxon>
        <taxon>Metazoa</taxon>
        <taxon>Ecdysozoa</taxon>
        <taxon>Arthropoda</taxon>
        <taxon>Crustacea</taxon>
        <taxon>Multicrustacea</taxon>
        <taxon>Hexanauplia</taxon>
        <taxon>Copepoda</taxon>
        <taxon>Siphonostomatoida</taxon>
        <taxon>Caligidae</taxon>
        <taxon>Lepeophtheirus</taxon>
    </lineage>
</organism>
<dbReference type="SUPFAM" id="SSF48452">
    <property type="entry name" value="TPR-like"/>
    <property type="match status" value="2"/>
</dbReference>
<gene>
    <name evidence="3" type="ORF">LSAA_11134</name>
</gene>
<dbReference type="GO" id="GO:0031415">
    <property type="term" value="C:NatA complex"/>
    <property type="evidence" value="ECO:0007669"/>
    <property type="project" value="TreeGrafter"/>
</dbReference>
<dbReference type="PROSITE" id="PS50005">
    <property type="entry name" value="TPR"/>
    <property type="match status" value="1"/>
</dbReference>
<dbReference type="InterPro" id="IPR019734">
    <property type="entry name" value="TPR_rpt"/>
</dbReference>
<dbReference type="InterPro" id="IPR021183">
    <property type="entry name" value="NatA_aux_su"/>
</dbReference>
<evidence type="ECO:0000256" key="1">
    <source>
        <dbReference type="ARBA" id="ARBA00022737"/>
    </source>
</evidence>
<keyword evidence="1" id="KW-0677">Repeat</keyword>
<dbReference type="Pfam" id="PF13181">
    <property type="entry name" value="TPR_8"/>
    <property type="match status" value="1"/>
</dbReference>
<evidence type="ECO:0000313" key="4">
    <source>
        <dbReference type="Proteomes" id="UP000675881"/>
    </source>
</evidence>
<dbReference type="PANTHER" id="PTHR22767:SF2">
    <property type="entry name" value="N(ALPHA)-ACETYLTRANSFERASE 15_16, ISOFORM A"/>
    <property type="match status" value="1"/>
</dbReference>
<sequence length="751" mass="87388">MPSSNPLPPKENALFKRILKCYEQKQYKNGLKFSKQILSNPKFAEHGETMAMKGLTLNCLGRKEEAYDYVRRGLRNDVKSHVCWHVYGLLQRSDKKYEEAIKCYRNALKYLEGYKETRFQIFSIRPAQRSSWIGFAMSYHLLEDYDMALKILGEFRETYESSGVNRELVGRVMEALYNKKTTYDFEHSELLLYQNMVMNESGDVEGALNHLEKNKEAEEVYRSLIKRNPENHSHYDKLIDALEVRQDEDKQLEMYQSYTEKMPRAQAPRRLALVVAKGSNFKKLLDAYLKKSFKKGYKVKIIEETVTTYLENLLEYSSFEKKGIEEPVTAVLWVYYYLGQHYDFLGDHIKAVDAVDRAIEHTPTLIELLLLKGKINKHVGNIDEAVKYLNEAQSLDTADRYLNCKSAKYLLRANKVTEAEEMCQSVCGFKRSVLLAIGAADNFGDALKKCIEVDRHFTDMVEDQFDFHTYCMRKMTLRSYIELLRFEDQLRSHTFFEKAAHYVQAKKNLHNKAQKKNDDELDIPMKEELFPQKLERPQSPLNEAIKFLTPLQSLCSEKMETQLLAFEIYFRKEKPLLMLKCIKKAKKILVDTSLKALPPKVYIMFSKFHRYIESNMSKFHSPVKTVIEQETQDIFGKQTATQRNEEFIASNAKSFEHLAAGARIMVYLDHNRKDEALKIITQLHIDGTNIERCSDVLDDLINGVFGHSGKSFSEEYREKCSNLFPLTPKFKSKDSKQVDLQPVVSLNCEDS</sequence>
<keyword evidence="4" id="KW-1185">Reference proteome</keyword>
<protein>
    <submittedName>
        <fullName evidence="3">NAA15_16</fullName>
    </submittedName>
</protein>
<dbReference type="Gene3D" id="1.25.40.1010">
    <property type="match status" value="2"/>
</dbReference>
<dbReference type="PANTHER" id="PTHR22767">
    <property type="entry name" value="N-TERMINAL ACETYLTRANSFERASE-RELATED"/>
    <property type="match status" value="1"/>
</dbReference>
<accession>A0A7R8D0G2</accession>
<dbReference type="Gene3D" id="1.25.40.1040">
    <property type="match status" value="2"/>
</dbReference>
<evidence type="ECO:0000313" key="3">
    <source>
        <dbReference type="EMBL" id="CAF2983698.1"/>
    </source>
</evidence>
<name>A0A7R8D0G2_LEPSM</name>
<dbReference type="OrthoDB" id="10263032at2759"/>
<dbReference type="AlphaFoldDB" id="A0A7R8D0G2"/>
<evidence type="ECO:0000256" key="2">
    <source>
        <dbReference type="ARBA" id="ARBA00022803"/>
    </source>
</evidence>
<dbReference type="InterPro" id="IPR011990">
    <property type="entry name" value="TPR-like_helical_dom_sf"/>
</dbReference>
<proteinExistence type="predicted"/>
<dbReference type="PIRSF" id="PIRSF000422">
    <property type="entry name" value="N-terminal-AcTrfase-A_aux_su"/>
    <property type="match status" value="1"/>
</dbReference>